<name>A0A1N7LJ22_9FLAO</name>
<feature type="transmembrane region" description="Helical" evidence="6">
    <location>
        <begin position="495"/>
        <end position="513"/>
    </location>
</feature>
<dbReference type="InterPro" id="IPR002293">
    <property type="entry name" value="AA/rel_permease1"/>
</dbReference>
<protein>
    <submittedName>
        <fullName evidence="7">Basic amino acid/polyamine antiporter, APA family</fullName>
    </submittedName>
</protein>
<feature type="transmembrane region" description="Helical" evidence="6">
    <location>
        <begin position="224"/>
        <end position="244"/>
    </location>
</feature>
<feature type="transmembrane region" description="Helical" evidence="6">
    <location>
        <begin position="438"/>
        <end position="458"/>
    </location>
</feature>
<dbReference type="GO" id="GO:0015171">
    <property type="term" value="F:amino acid transmembrane transporter activity"/>
    <property type="evidence" value="ECO:0007669"/>
    <property type="project" value="TreeGrafter"/>
</dbReference>
<feature type="transmembrane region" description="Helical" evidence="6">
    <location>
        <begin position="361"/>
        <end position="384"/>
    </location>
</feature>
<dbReference type="Pfam" id="PF13520">
    <property type="entry name" value="AA_permease_2"/>
    <property type="match status" value="1"/>
</dbReference>
<evidence type="ECO:0000256" key="1">
    <source>
        <dbReference type="ARBA" id="ARBA00004141"/>
    </source>
</evidence>
<organism evidence="7 8">
    <name type="scientific">Chryseobacterium piscicola</name>
    <dbReference type="NCBI Taxonomy" id="551459"/>
    <lineage>
        <taxon>Bacteria</taxon>
        <taxon>Pseudomonadati</taxon>
        <taxon>Bacteroidota</taxon>
        <taxon>Flavobacteriia</taxon>
        <taxon>Flavobacteriales</taxon>
        <taxon>Weeksellaceae</taxon>
        <taxon>Chryseobacterium group</taxon>
        <taxon>Chryseobacterium</taxon>
    </lineage>
</organism>
<dbReference type="GO" id="GO:0016020">
    <property type="term" value="C:membrane"/>
    <property type="evidence" value="ECO:0007669"/>
    <property type="project" value="UniProtKB-SubCell"/>
</dbReference>
<dbReference type="STRING" id="551459.SAMN05421796_102362"/>
<keyword evidence="3 6" id="KW-0812">Transmembrane</keyword>
<accession>A0A1N7LJ22</accession>
<feature type="transmembrane region" description="Helical" evidence="6">
    <location>
        <begin position="60"/>
        <end position="79"/>
    </location>
</feature>
<feature type="transmembrane region" description="Helical" evidence="6">
    <location>
        <begin position="309"/>
        <end position="333"/>
    </location>
</feature>
<evidence type="ECO:0000256" key="5">
    <source>
        <dbReference type="ARBA" id="ARBA00023136"/>
    </source>
</evidence>
<dbReference type="Gene3D" id="1.20.1740.10">
    <property type="entry name" value="Amino acid/polyamine transporter I"/>
    <property type="match status" value="1"/>
</dbReference>
<keyword evidence="4 6" id="KW-1133">Transmembrane helix</keyword>
<dbReference type="PIRSF" id="PIRSF006060">
    <property type="entry name" value="AA_transporter"/>
    <property type="match status" value="1"/>
</dbReference>
<evidence type="ECO:0000313" key="8">
    <source>
        <dbReference type="Proteomes" id="UP000186246"/>
    </source>
</evidence>
<dbReference type="PANTHER" id="PTHR43243:SF4">
    <property type="entry name" value="CATIONIC AMINO ACID TRANSPORTER 4"/>
    <property type="match status" value="1"/>
</dbReference>
<dbReference type="Proteomes" id="UP000186246">
    <property type="component" value="Unassembled WGS sequence"/>
</dbReference>
<reference evidence="8" key="1">
    <citation type="submission" date="2017-01" db="EMBL/GenBank/DDBJ databases">
        <authorList>
            <person name="Varghese N."/>
            <person name="Submissions S."/>
        </authorList>
    </citation>
    <scope>NUCLEOTIDE SEQUENCE [LARGE SCALE GENOMIC DNA]</scope>
    <source>
        <strain evidence="8">DSM 21068</strain>
    </source>
</reference>
<evidence type="ECO:0000256" key="2">
    <source>
        <dbReference type="ARBA" id="ARBA00022448"/>
    </source>
</evidence>
<dbReference type="EMBL" id="FTOJ01000002">
    <property type="protein sequence ID" value="SIS73806.1"/>
    <property type="molecule type" value="Genomic_DNA"/>
</dbReference>
<dbReference type="AlphaFoldDB" id="A0A1N7LJ22"/>
<evidence type="ECO:0000313" key="7">
    <source>
        <dbReference type="EMBL" id="SIS73806.1"/>
    </source>
</evidence>
<proteinExistence type="predicted"/>
<sequence length="547" mass="59078">MSKIWTKKPMSAFEADVKSSELKRVLGKWSLTAIGIGAIIGGGIFVLTGTGAYYHAGPALALSFVIAGIACVFAALCYSEFASILPVEGSAYAYAYGTVGEIFAWIIGWGLILEYAMGSMTVAVSWSGYFNKLLKMFGLHLPNWLTTDPGTASGAFSEATKAVEKGGLSTEKLAQLQEIISNYNAAPDLFGFKIMLNLPAFLIVLLVISILIKGTKEAAKANNLIVIMKVSAVLFVIIAGAFFINVDNWNPFIPAIQEVMEGDKVKEAYGIQGIVSGAAAIFFAYVGFDAVSTQAGEAINPKKDVPFAIIVSLLVCTFLYILVSLVLTGMMHYSDFNPQGKYPDAIKAPVAYAFEIAGQGWAGYIITIAATVGLVSVLMVMIMGQSRIFLGMSKDGLIPKMFSDLHPVKKTPAKSLMILGIVIATVAAFTPISKLADMTSFGTLFAFTMVCIAVWILRKKQPDLPRNFKVPALPVIATLGIAINLYLIWNLSHEAKYLSMGWLAIGVVIYFTYSLRNSKLHKAGYGETFKAEQKPLEDVDIDIDNKK</sequence>
<gene>
    <name evidence="7" type="ORF">SAMN05421796_102362</name>
</gene>
<evidence type="ECO:0000256" key="3">
    <source>
        <dbReference type="ARBA" id="ARBA00022692"/>
    </source>
</evidence>
<evidence type="ECO:0000256" key="4">
    <source>
        <dbReference type="ARBA" id="ARBA00022989"/>
    </source>
</evidence>
<dbReference type="RefSeq" id="WP_084566607.1">
    <property type="nucleotide sequence ID" value="NZ_FTOJ01000002.1"/>
</dbReference>
<feature type="transmembrane region" description="Helical" evidence="6">
    <location>
        <begin position="194"/>
        <end position="212"/>
    </location>
</feature>
<feature type="transmembrane region" description="Helical" evidence="6">
    <location>
        <begin position="470"/>
        <end position="489"/>
    </location>
</feature>
<dbReference type="PANTHER" id="PTHR43243">
    <property type="entry name" value="INNER MEMBRANE TRANSPORTER YGJI-RELATED"/>
    <property type="match status" value="1"/>
</dbReference>
<keyword evidence="2" id="KW-0813">Transport</keyword>
<feature type="transmembrane region" description="Helical" evidence="6">
    <location>
        <begin position="415"/>
        <end position="432"/>
    </location>
</feature>
<evidence type="ECO:0000256" key="6">
    <source>
        <dbReference type="SAM" id="Phobius"/>
    </source>
</evidence>
<comment type="subcellular location">
    <subcellularLocation>
        <location evidence="1">Membrane</location>
        <topology evidence="1">Multi-pass membrane protein</topology>
    </subcellularLocation>
</comment>
<feature type="transmembrane region" description="Helical" evidence="6">
    <location>
        <begin position="91"/>
        <end position="112"/>
    </location>
</feature>
<keyword evidence="5 6" id="KW-0472">Membrane</keyword>
<feature type="transmembrane region" description="Helical" evidence="6">
    <location>
        <begin position="269"/>
        <end position="288"/>
    </location>
</feature>
<dbReference type="OrthoDB" id="9762947at2"/>
<feature type="transmembrane region" description="Helical" evidence="6">
    <location>
        <begin position="29"/>
        <end position="54"/>
    </location>
</feature>